<dbReference type="PANTHER" id="PTHR44757">
    <property type="entry name" value="DIGUANYLATE CYCLASE DGCP"/>
    <property type="match status" value="1"/>
</dbReference>
<dbReference type="PANTHER" id="PTHR44757:SF2">
    <property type="entry name" value="BIOFILM ARCHITECTURE MAINTENANCE PROTEIN MBAA"/>
    <property type="match status" value="1"/>
</dbReference>
<dbReference type="EMBL" id="PXYI01000006">
    <property type="protein sequence ID" value="PSJ38423.1"/>
    <property type="molecule type" value="Genomic_DNA"/>
</dbReference>
<gene>
    <name evidence="4" type="ORF">C7I55_18455</name>
</gene>
<dbReference type="SUPFAM" id="SSF55073">
    <property type="entry name" value="Nucleotide cyclase"/>
    <property type="match status" value="1"/>
</dbReference>
<dbReference type="PROSITE" id="PS50883">
    <property type="entry name" value="EAL"/>
    <property type="match status" value="1"/>
</dbReference>
<dbReference type="Gene3D" id="3.30.450.20">
    <property type="entry name" value="PAS domain"/>
    <property type="match status" value="1"/>
</dbReference>
<dbReference type="CDD" id="cd01949">
    <property type="entry name" value="GGDEF"/>
    <property type="match status" value="1"/>
</dbReference>
<evidence type="ECO:0000259" key="3">
    <source>
        <dbReference type="PROSITE" id="PS50887"/>
    </source>
</evidence>
<evidence type="ECO:0000313" key="5">
    <source>
        <dbReference type="Proteomes" id="UP000241167"/>
    </source>
</evidence>
<dbReference type="InterPro" id="IPR001633">
    <property type="entry name" value="EAL_dom"/>
</dbReference>
<reference evidence="4 5" key="1">
    <citation type="submission" date="2018-03" db="EMBL/GenBank/DDBJ databases">
        <title>The draft genome of Sphingosinicella sp. GL-C-18.</title>
        <authorList>
            <person name="Liu L."/>
            <person name="Li L."/>
            <person name="Liang L."/>
            <person name="Zhang X."/>
            <person name="Wang T."/>
        </authorList>
    </citation>
    <scope>NUCLEOTIDE SEQUENCE [LARGE SCALE GENOMIC DNA]</scope>
    <source>
        <strain evidence="4 5">GL-C-18</strain>
    </source>
</reference>
<dbReference type="Gene3D" id="3.20.20.450">
    <property type="entry name" value="EAL domain"/>
    <property type="match status" value="1"/>
</dbReference>
<dbReference type="InterPro" id="IPR000014">
    <property type="entry name" value="PAS"/>
</dbReference>
<organism evidence="4 5">
    <name type="scientific">Allosphingosinicella deserti</name>
    <dbReference type="NCBI Taxonomy" id="2116704"/>
    <lineage>
        <taxon>Bacteria</taxon>
        <taxon>Pseudomonadati</taxon>
        <taxon>Pseudomonadota</taxon>
        <taxon>Alphaproteobacteria</taxon>
        <taxon>Sphingomonadales</taxon>
        <taxon>Sphingomonadaceae</taxon>
        <taxon>Allosphingosinicella</taxon>
    </lineage>
</organism>
<feature type="transmembrane region" description="Helical" evidence="1">
    <location>
        <begin position="231"/>
        <end position="250"/>
    </location>
</feature>
<keyword evidence="1" id="KW-1133">Transmembrane helix</keyword>
<evidence type="ECO:0000256" key="1">
    <source>
        <dbReference type="SAM" id="Phobius"/>
    </source>
</evidence>
<evidence type="ECO:0000259" key="2">
    <source>
        <dbReference type="PROSITE" id="PS50883"/>
    </source>
</evidence>
<dbReference type="AlphaFoldDB" id="A0A2P7QKF1"/>
<dbReference type="Pfam" id="PF00563">
    <property type="entry name" value="EAL"/>
    <property type="match status" value="1"/>
</dbReference>
<dbReference type="InterPro" id="IPR035919">
    <property type="entry name" value="EAL_sf"/>
</dbReference>
<dbReference type="SUPFAM" id="SSF141868">
    <property type="entry name" value="EAL domain-like"/>
    <property type="match status" value="1"/>
</dbReference>
<comment type="caution">
    <text evidence="4">The sequence shown here is derived from an EMBL/GenBank/DDBJ whole genome shotgun (WGS) entry which is preliminary data.</text>
</comment>
<dbReference type="SMART" id="SM00052">
    <property type="entry name" value="EAL"/>
    <property type="match status" value="1"/>
</dbReference>
<dbReference type="InterPro" id="IPR000160">
    <property type="entry name" value="GGDEF_dom"/>
</dbReference>
<feature type="domain" description="EAL" evidence="2">
    <location>
        <begin position="586"/>
        <end position="841"/>
    </location>
</feature>
<accession>A0A2P7QKF1</accession>
<dbReference type="NCBIfam" id="TIGR00229">
    <property type="entry name" value="sensory_box"/>
    <property type="match status" value="1"/>
</dbReference>
<dbReference type="InterPro" id="IPR043128">
    <property type="entry name" value="Rev_trsase/Diguanyl_cyclase"/>
</dbReference>
<dbReference type="CDD" id="cd00130">
    <property type="entry name" value="PAS"/>
    <property type="match status" value="1"/>
</dbReference>
<name>A0A2P7QKF1_9SPHN</name>
<dbReference type="InterPro" id="IPR052155">
    <property type="entry name" value="Biofilm_reg_signaling"/>
</dbReference>
<dbReference type="SMART" id="SM00267">
    <property type="entry name" value="GGDEF"/>
    <property type="match status" value="1"/>
</dbReference>
<keyword evidence="5" id="KW-1185">Reference proteome</keyword>
<keyword evidence="1" id="KW-0472">Membrane</keyword>
<dbReference type="InterPro" id="IPR008979">
    <property type="entry name" value="Galactose-bd-like_sf"/>
</dbReference>
<dbReference type="InterPro" id="IPR035965">
    <property type="entry name" value="PAS-like_dom_sf"/>
</dbReference>
<dbReference type="PROSITE" id="PS50887">
    <property type="entry name" value="GGDEF"/>
    <property type="match status" value="1"/>
</dbReference>
<dbReference type="SMART" id="SM00091">
    <property type="entry name" value="PAS"/>
    <property type="match status" value="1"/>
</dbReference>
<dbReference type="InterPro" id="IPR013656">
    <property type="entry name" value="PAS_4"/>
</dbReference>
<evidence type="ECO:0008006" key="6">
    <source>
        <dbReference type="Google" id="ProtNLM"/>
    </source>
</evidence>
<feature type="transmembrane region" description="Helical" evidence="1">
    <location>
        <begin position="20"/>
        <end position="37"/>
    </location>
</feature>
<protein>
    <recommendedName>
        <fullName evidence="6">Diguanylate cyclase</fullName>
    </recommendedName>
</protein>
<dbReference type="NCBIfam" id="TIGR00254">
    <property type="entry name" value="GGDEF"/>
    <property type="match status" value="1"/>
</dbReference>
<dbReference type="SUPFAM" id="SSF49785">
    <property type="entry name" value="Galactose-binding domain-like"/>
    <property type="match status" value="1"/>
</dbReference>
<proteinExistence type="predicted"/>
<dbReference type="InterPro" id="IPR029787">
    <property type="entry name" value="Nucleotide_cyclase"/>
</dbReference>
<dbReference type="Proteomes" id="UP000241167">
    <property type="component" value="Unassembled WGS sequence"/>
</dbReference>
<dbReference type="SUPFAM" id="SSF55785">
    <property type="entry name" value="PYP-like sensor domain (PAS domain)"/>
    <property type="match status" value="1"/>
</dbReference>
<dbReference type="Pfam" id="PF00990">
    <property type="entry name" value="GGDEF"/>
    <property type="match status" value="1"/>
</dbReference>
<evidence type="ECO:0000313" key="4">
    <source>
        <dbReference type="EMBL" id="PSJ38423.1"/>
    </source>
</evidence>
<sequence>MGRLRTRMRVTARHAARFGIEIVLLGLMVATVCLVIWQDSLLRRTLVIDPVNTRGFVGHVYGDKDLDGNSEGQLDPARPLAWSCILRTAYEYPFCGFEILFDPDRFARGYDFSHGGTITIDLNYQGPGDRLRIHLKNHDPRYSLPGKNESNKFNRVEFPVRQGFQRIELPLDQFAVADWWVNGNRITPELASPQFDNVVSVDLQTGSAPGAGPHRFRVDRITLEGALISPAHFHLILLVGWLLLITAVSARRIARLKSDLAYQRQLEHEAVRRAAEAVAAVAEREAAQCLAEESRLRAERGAARVQRVLENTSDCVFSVDSDWCFTFLNDKAREQLGASAEIGTSLLDLFSSDQRQAFSHCFLQALAHRRPASREIHFPPRNAWYEMCVVPEDDGLTVFFREITARKATEEQARWLATHDSLTGLPNRRLFQDRVDALAGEGKSAFALLMIDMDDFKQVNDTLGHDAGDALLCEFAERLRSAVRPGDLVARLGGDEFAIILTGVASGSAVEQASARLFERLRAPHVHAGAVLDLKASIGASLFPTDGRSRAELLKHADIAVYAAKADGRGNLKLFEPEMRSAMQSRMSMVSLARDALAADRIEPWYQPKVDLKTGRVIGFEALLRWRDAGGRVHGPDTIVAAFDDPAVAGAISERIIDSVVTDICRFRAADLPFGHVAINASAAEFRCGRFADRLLGRLAAAAIAPELVQIEVTETVFLGRGANAVEQTLARLSQAGVRIALDDFGTGYASLSHLKQFPVDILKIDRSFVRDVATSENAAAIVSAVVNLGRSLDMDVVAEGIETVEQGSWLMAMGCALGQGFLYSRAVPADAVRALLLALPARQQAA</sequence>
<dbReference type="CDD" id="cd01948">
    <property type="entry name" value="EAL"/>
    <property type="match status" value="1"/>
</dbReference>
<dbReference type="Gene3D" id="3.30.70.270">
    <property type="match status" value="1"/>
</dbReference>
<keyword evidence="1" id="KW-0812">Transmembrane</keyword>
<feature type="domain" description="GGDEF" evidence="3">
    <location>
        <begin position="444"/>
        <end position="577"/>
    </location>
</feature>
<dbReference type="Pfam" id="PF08448">
    <property type="entry name" value="PAS_4"/>
    <property type="match status" value="1"/>
</dbReference>